<dbReference type="CDD" id="cd00093">
    <property type="entry name" value="HTH_XRE"/>
    <property type="match status" value="1"/>
</dbReference>
<sequence>MPQPHPLPTARRRRLGVELRRLRERADLSATQAAVLIGATQSRVSNIEAGRYGVSADRVRAITRHYDCTDEPLIDALAAMTGERRRGWWEEYRDILSPRMLDLTEVEHHATELRVAHIINIPGLLQTIDHARALFSQAVPPLKAHEIEHRVSHRIKRQEVLHREQPPPYTAIIHEAALRMRFGDRATVLAQLRHIGETSELDHVTVAVIPFDNGPFHTSGQGIDYFHGPVHQLDTVQLDTDHGAELIESPAQLERYRLVLDRMQHAALPPAKSRDFITQLTHDL</sequence>
<dbReference type="Pfam" id="PF13560">
    <property type="entry name" value="HTH_31"/>
    <property type="match status" value="1"/>
</dbReference>
<evidence type="ECO:0000313" key="2">
    <source>
        <dbReference type="EMBL" id="KUL23377.1"/>
    </source>
</evidence>
<proteinExistence type="predicted"/>
<dbReference type="Gene3D" id="1.10.260.40">
    <property type="entry name" value="lambda repressor-like DNA-binding domains"/>
    <property type="match status" value="1"/>
</dbReference>
<organism evidence="2 3">
    <name type="scientific">Streptomyces regalis</name>
    <dbReference type="NCBI Taxonomy" id="68262"/>
    <lineage>
        <taxon>Bacteria</taxon>
        <taxon>Bacillati</taxon>
        <taxon>Actinomycetota</taxon>
        <taxon>Actinomycetes</taxon>
        <taxon>Kitasatosporales</taxon>
        <taxon>Streptomycetaceae</taxon>
        <taxon>Streptomyces</taxon>
    </lineage>
</organism>
<dbReference type="GO" id="GO:0003677">
    <property type="term" value="F:DNA binding"/>
    <property type="evidence" value="ECO:0007669"/>
    <property type="project" value="UniProtKB-KW"/>
</dbReference>
<accession>A0A117ML48</accession>
<dbReference type="SMART" id="SM00530">
    <property type="entry name" value="HTH_XRE"/>
    <property type="match status" value="1"/>
</dbReference>
<feature type="domain" description="HTH cro/C1-type" evidence="1">
    <location>
        <begin position="19"/>
        <end position="73"/>
    </location>
</feature>
<comment type="caution">
    <text evidence="2">The sequence shown here is derived from an EMBL/GenBank/DDBJ whole genome shotgun (WGS) entry which is preliminary data.</text>
</comment>
<name>A0A117ML48_9ACTN</name>
<evidence type="ECO:0000313" key="3">
    <source>
        <dbReference type="Proteomes" id="UP000053923"/>
    </source>
</evidence>
<dbReference type="InterPro" id="IPR043917">
    <property type="entry name" value="DUF5753"/>
</dbReference>
<dbReference type="SUPFAM" id="SSF47413">
    <property type="entry name" value="lambda repressor-like DNA-binding domains"/>
    <property type="match status" value="1"/>
</dbReference>
<gene>
    <name evidence="2" type="ORF">ADL12_39305</name>
</gene>
<dbReference type="RefSeq" id="WP_062712224.1">
    <property type="nucleotide sequence ID" value="NZ_LLZG01000387.1"/>
</dbReference>
<keyword evidence="2" id="KW-0238">DNA-binding</keyword>
<reference evidence="3" key="1">
    <citation type="submission" date="2015-10" db="EMBL/GenBank/DDBJ databases">
        <authorList>
            <person name="Ju K.-S."/>
            <person name="Doroghazi J.R."/>
            <person name="Metcalf W.W."/>
        </authorList>
    </citation>
    <scope>NUCLEOTIDE SEQUENCE [LARGE SCALE GENOMIC DNA]</scope>
    <source>
        <strain evidence="3">NRRL 3151</strain>
    </source>
</reference>
<protein>
    <submittedName>
        <fullName evidence="2">DNA-binding protein</fullName>
    </submittedName>
</protein>
<dbReference type="AlphaFoldDB" id="A0A117ML48"/>
<dbReference type="Proteomes" id="UP000053923">
    <property type="component" value="Unassembled WGS sequence"/>
</dbReference>
<dbReference type="EMBL" id="LLZG01000387">
    <property type="protein sequence ID" value="KUL23377.1"/>
    <property type="molecule type" value="Genomic_DNA"/>
</dbReference>
<dbReference type="InterPro" id="IPR001387">
    <property type="entry name" value="Cro/C1-type_HTH"/>
</dbReference>
<dbReference type="Pfam" id="PF19054">
    <property type="entry name" value="DUF5753"/>
    <property type="match status" value="1"/>
</dbReference>
<keyword evidence="3" id="KW-1185">Reference proteome</keyword>
<evidence type="ECO:0000259" key="1">
    <source>
        <dbReference type="PROSITE" id="PS50943"/>
    </source>
</evidence>
<dbReference type="InterPro" id="IPR010982">
    <property type="entry name" value="Lambda_DNA-bd_dom_sf"/>
</dbReference>
<dbReference type="OrthoDB" id="3462393at2"/>
<dbReference type="PROSITE" id="PS50943">
    <property type="entry name" value="HTH_CROC1"/>
    <property type="match status" value="1"/>
</dbReference>